<dbReference type="InterPro" id="IPR015422">
    <property type="entry name" value="PyrdxlP-dep_Trfase_small"/>
</dbReference>
<evidence type="ECO:0000256" key="3">
    <source>
        <dbReference type="ARBA" id="ARBA00022679"/>
    </source>
</evidence>
<dbReference type="InterPro" id="IPR015424">
    <property type="entry name" value="PyrdxlP-dep_Trfase"/>
</dbReference>
<dbReference type="GO" id="GO:0031071">
    <property type="term" value="F:cysteine desulfurase activity"/>
    <property type="evidence" value="ECO:0007669"/>
    <property type="project" value="TreeGrafter"/>
</dbReference>
<proteinExistence type="inferred from homology"/>
<keyword evidence="3" id="KW-0808">Transferase</keyword>
<dbReference type="PANTHER" id="PTHR11601">
    <property type="entry name" value="CYSTEINE DESULFURYLASE FAMILY MEMBER"/>
    <property type="match status" value="1"/>
</dbReference>
<evidence type="ECO:0000256" key="4">
    <source>
        <dbReference type="ARBA" id="ARBA00022723"/>
    </source>
</evidence>
<dbReference type="InterPro" id="IPR000192">
    <property type="entry name" value="Aminotrans_V_dom"/>
</dbReference>
<accession>A0AAW2H5Y4</accession>
<sequence length="363" mass="39950">MPYLTYEFGNPHSNSHNYGYKALEAVERARESIANLIKANPKEIYFTSGATEANNLALKGILEYYSKTGKNHLIVTKIEHKCVLSVAHYLKSKGFDVTFLPVENNGLINLSQLESAIKPTTALVSIIGVHNEIGVIQPLKEIGKLCREKGVLFHTDGAQALGKININVDDFNIDLMRKPKVRISPQMHGGGQEKGIRSGTLSPFLCVGMGKACDILAQEMEEDNKRIKELSSYLWNRLNSALPKIYLNGDVNQRVPHNLNISFAGVEGESLILAVNEVIAVSTGSACSSASLEGSYVLKALGIDEDLAHTSIRMGIGKTTTHEDVEKAANTIISSVEKLRKMSPIWEMIEQGIDLKTVKWHEH</sequence>
<comment type="similarity">
    <text evidence="2">Belongs to the class-V pyridoxal-phosphate-dependent aminotransferase family. NifS/IscS subfamily.</text>
</comment>
<evidence type="ECO:0000256" key="7">
    <source>
        <dbReference type="ARBA" id="ARBA00023014"/>
    </source>
</evidence>
<dbReference type="PANTHER" id="PTHR11601:SF34">
    <property type="entry name" value="CYSTEINE DESULFURASE"/>
    <property type="match status" value="1"/>
</dbReference>
<gene>
    <name evidence="9" type="ORF">PYX00_011103</name>
</gene>
<dbReference type="GO" id="GO:0005739">
    <property type="term" value="C:mitochondrion"/>
    <property type="evidence" value="ECO:0007669"/>
    <property type="project" value="TreeGrafter"/>
</dbReference>
<dbReference type="Gene3D" id="3.90.1150.10">
    <property type="entry name" value="Aspartate Aminotransferase, domain 1"/>
    <property type="match status" value="1"/>
</dbReference>
<dbReference type="SUPFAM" id="SSF53383">
    <property type="entry name" value="PLP-dependent transferases"/>
    <property type="match status" value="1"/>
</dbReference>
<evidence type="ECO:0000256" key="1">
    <source>
        <dbReference type="ARBA" id="ARBA00001933"/>
    </source>
</evidence>
<organism evidence="9">
    <name type="scientific">Menopon gallinae</name>
    <name type="common">poultry shaft louse</name>
    <dbReference type="NCBI Taxonomy" id="328185"/>
    <lineage>
        <taxon>Eukaryota</taxon>
        <taxon>Metazoa</taxon>
        <taxon>Ecdysozoa</taxon>
        <taxon>Arthropoda</taxon>
        <taxon>Hexapoda</taxon>
        <taxon>Insecta</taxon>
        <taxon>Pterygota</taxon>
        <taxon>Neoptera</taxon>
        <taxon>Paraneoptera</taxon>
        <taxon>Psocodea</taxon>
        <taxon>Troctomorpha</taxon>
        <taxon>Phthiraptera</taxon>
        <taxon>Amblycera</taxon>
        <taxon>Menoponidae</taxon>
        <taxon>Menopon</taxon>
    </lineage>
</organism>
<dbReference type="GO" id="GO:0046872">
    <property type="term" value="F:metal ion binding"/>
    <property type="evidence" value="ECO:0007669"/>
    <property type="project" value="UniProtKB-KW"/>
</dbReference>
<keyword evidence="7" id="KW-0411">Iron-sulfur</keyword>
<evidence type="ECO:0000256" key="2">
    <source>
        <dbReference type="ARBA" id="ARBA00006490"/>
    </source>
</evidence>
<protein>
    <recommendedName>
        <fullName evidence="8">Aminotransferase class V domain-containing protein</fullName>
    </recommendedName>
</protein>
<comment type="caution">
    <text evidence="9">The sequence shown here is derived from an EMBL/GenBank/DDBJ whole genome shotgun (WGS) entry which is preliminary data.</text>
</comment>
<dbReference type="GO" id="GO:0051536">
    <property type="term" value="F:iron-sulfur cluster binding"/>
    <property type="evidence" value="ECO:0007669"/>
    <property type="project" value="UniProtKB-KW"/>
</dbReference>
<keyword evidence="6" id="KW-0408">Iron</keyword>
<dbReference type="InterPro" id="IPR015421">
    <property type="entry name" value="PyrdxlP-dep_Trfase_major"/>
</dbReference>
<feature type="domain" description="Aminotransferase class V" evidence="8">
    <location>
        <begin position="2"/>
        <end position="176"/>
    </location>
</feature>
<dbReference type="EMBL" id="JARGDH010000093">
    <property type="protein sequence ID" value="KAL0263804.1"/>
    <property type="molecule type" value="Genomic_DNA"/>
</dbReference>
<dbReference type="AlphaFoldDB" id="A0AAW2H5Y4"/>
<keyword evidence="5" id="KW-0663">Pyridoxal phosphate</keyword>
<dbReference type="Gene3D" id="3.40.640.10">
    <property type="entry name" value="Type I PLP-dependent aspartate aminotransferase-like (Major domain)"/>
    <property type="match status" value="1"/>
</dbReference>
<evidence type="ECO:0000259" key="8">
    <source>
        <dbReference type="Pfam" id="PF00266"/>
    </source>
</evidence>
<dbReference type="PIRSF" id="PIRSF005572">
    <property type="entry name" value="NifS"/>
    <property type="match status" value="1"/>
</dbReference>
<keyword evidence="4" id="KW-0479">Metal-binding</keyword>
<dbReference type="Pfam" id="PF00266">
    <property type="entry name" value="Aminotran_5"/>
    <property type="match status" value="2"/>
</dbReference>
<name>A0AAW2H5Y4_9NEOP</name>
<feature type="domain" description="Aminotransferase class V" evidence="8">
    <location>
        <begin position="192"/>
        <end position="327"/>
    </location>
</feature>
<comment type="cofactor">
    <cofactor evidence="1">
        <name>pyridoxal 5'-phosphate</name>
        <dbReference type="ChEBI" id="CHEBI:597326"/>
    </cofactor>
</comment>
<dbReference type="GO" id="GO:0016226">
    <property type="term" value="P:iron-sulfur cluster assembly"/>
    <property type="evidence" value="ECO:0007669"/>
    <property type="project" value="TreeGrafter"/>
</dbReference>
<dbReference type="GO" id="GO:0005829">
    <property type="term" value="C:cytosol"/>
    <property type="evidence" value="ECO:0007669"/>
    <property type="project" value="TreeGrafter"/>
</dbReference>
<evidence type="ECO:0000313" key="9">
    <source>
        <dbReference type="EMBL" id="KAL0263804.1"/>
    </source>
</evidence>
<evidence type="ECO:0000256" key="5">
    <source>
        <dbReference type="ARBA" id="ARBA00022898"/>
    </source>
</evidence>
<reference evidence="9" key="1">
    <citation type="journal article" date="2024" name="Gigascience">
        <title>Chromosome-level genome of the poultry shaft louse Menopon gallinae provides insight into the host-switching and adaptive evolution of parasitic lice.</title>
        <authorList>
            <person name="Xu Y."/>
            <person name="Ma L."/>
            <person name="Liu S."/>
            <person name="Liang Y."/>
            <person name="Liu Q."/>
            <person name="He Z."/>
            <person name="Tian L."/>
            <person name="Duan Y."/>
            <person name="Cai W."/>
            <person name="Li H."/>
            <person name="Song F."/>
        </authorList>
    </citation>
    <scope>NUCLEOTIDE SEQUENCE</scope>
    <source>
        <strain evidence="9">Cailab_2023a</strain>
    </source>
</reference>
<dbReference type="InterPro" id="IPR016454">
    <property type="entry name" value="Cysteine_dSase"/>
</dbReference>
<evidence type="ECO:0000256" key="6">
    <source>
        <dbReference type="ARBA" id="ARBA00023004"/>
    </source>
</evidence>